<protein>
    <submittedName>
        <fullName evidence="1">Uncharacterized protein</fullName>
    </submittedName>
</protein>
<proteinExistence type="predicted"/>
<comment type="caution">
    <text evidence="1">The sequence shown here is derived from an EMBL/GenBank/DDBJ whole genome shotgun (WGS) entry which is preliminary data.</text>
</comment>
<dbReference type="EMBL" id="JANBUJ010001752">
    <property type="protein sequence ID" value="KAJ2766246.1"/>
    <property type="molecule type" value="Genomic_DNA"/>
</dbReference>
<feature type="non-terminal residue" evidence="1">
    <location>
        <position position="464"/>
    </location>
</feature>
<gene>
    <name evidence="1" type="ORF">IWQ57_004449</name>
</gene>
<organism evidence="1 2">
    <name type="scientific">Coemansia nantahalensis</name>
    <dbReference type="NCBI Taxonomy" id="2789366"/>
    <lineage>
        <taxon>Eukaryota</taxon>
        <taxon>Fungi</taxon>
        <taxon>Fungi incertae sedis</taxon>
        <taxon>Zoopagomycota</taxon>
        <taxon>Kickxellomycotina</taxon>
        <taxon>Kickxellomycetes</taxon>
        <taxon>Kickxellales</taxon>
        <taxon>Kickxellaceae</taxon>
        <taxon>Coemansia</taxon>
    </lineage>
</organism>
<evidence type="ECO:0000313" key="1">
    <source>
        <dbReference type="EMBL" id="KAJ2766246.1"/>
    </source>
</evidence>
<feature type="non-terminal residue" evidence="1">
    <location>
        <position position="1"/>
    </location>
</feature>
<accession>A0ACC1JS64</accession>
<keyword evidence="2" id="KW-1185">Reference proteome</keyword>
<evidence type="ECO:0000313" key="2">
    <source>
        <dbReference type="Proteomes" id="UP001140234"/>
    </source>
</evidence>
<reference evidence="1" key="1">
    <citation type="submission" date="2022-07" db="EMBL/GenBank/DDBJ databases">
        <title>Phylogenomic reconstructions and comparative analyses of Kickxellomycotina fungi.</title>
        <authorList>
            <person name="Reynolds N.K."/>
            <person name="Stajich J.E."/>
            <person name="Barry K."/>
            <person name="Grigoriev I.V."/>
            <person name="Crous P."/>
            <person name="Smith M.E."/>
        </authorList>
    </citation>
    <scope>NUCLEOTIDE SEQUENCE</scope>
    <source>
        <strain evidence="1">CBS 109366</strain>
    </source>
</reference>
<sequence length="464" mass="50642">ADLVAPDDQTDGRLQWAFRKVDATLLLVLVVQNTLNSMDRSNLGLSKVVGLEKDTGMSGNDFNMVASLMYPTYLLFMLPSNLTLRRVGARIWLSAITIVWGVVNMCMAFAKNRTDLILCRLFLGAAESGGTPGALMLIALWYPRSMVMSRVALFYTAFAIGTTIGGPIATGLSNIRNPRFPKWGWIFFIEGLVTVGFGLVMFVLLADYPEKSWQLNAEEKLLIRQRMDADQVEGGHRKVNTRRLLVHARDPLIYAQALIMFGAGFGGITITLFSSIIIKQLGYTAGQSQAMQAAPGLCGFVGILVSRYYPRWFRSHYAGTLFCSAWLIGGSVILLATTNNGARIFALCMLAFGAFGCTGVGPGWLLTNAGGPTRSAMGSALSVACIGLASLIASFIYRNRDEPRYLLGHAINLGAGIFNVATATVAYSIAVRRNKQKDNQPVDISRLSCDDIADLENDHPDFRY</sequence>
<name>A0ACC1JS64_9FUNG</name>
<dbReference type="Proteomes" id="UP001140234">
    <property type="component" value="Unassembled WGS sequence"/>
</dbReference>